<gene>
    <name evidence="3" type="ORF">MGL_1905</name>
</gene>
<dbReference type="InParanoid" id="A8PZB4"/>
<dbReference type="Pfam" id="PF24758">
    <property type="entry name" value="LRR_At5g56370"/>
    <property type="match status" value="1"/>
</dbReference>
<dbReference type="SMART" id="SM00367">
    <property type="entry name" value="LRR_CC"/>
    <property type="match status" value="2"/>
</dbReference>
<sequence length="716" mass="79426">MTNSLSLPAEIVQRICEIVYLDSVPLCSLRLLDPASIPSAAHDGQAVSTSIYETQHVLYMLCLVNRTFYRYAQPLICRRIQFTLPYRFMLLVQAAIDKKVSTLSSIRLLDFSSFRALGLGRTVGESTEHRFVTPERLYTLVHAATGLVAFGSSETMDSALSLEVLEALLLHDGARSRPSRVRDVSMERDAGPVHNALQSLDLCGCISPKFLHAMRLFVEKHLEPASQHRAMYDLIEEDENTDSESEHRGRSRTALLPHHMVQHRTTTHARSRTFPSMQRLGLKGVSLPRDVLASFVLSFPNLTHLDLSETKVDAAMLDALGRSTIQLESLSLSRCRAITSESLVKLLVGSPTTKGLTELALQGTLLFPTPVSQEDARFILTHAPCMQSGALRYLDVGGCQLTDDDLNVVPPQHSLLDLGLGAMPNLTLQGVSTFLLHTAPNVQILDLSHSCATHSQVHAVHLYHDLLAPCTQRPPALAVAEQLREMGIKKDTSEPWHPPTNLRVVELSSSVLGTVRGGVGSWKVIWGAGRRGWVVDTAAGPHPQAFDIPVHTEEPEPYRGRDRTCRQTAGWHPEPPSMSTSVARMELARGHDRERGRSSHRLDRPPAGLSRSNTVFNVPSASFESRSRSLSLSRHERMPSRRMPSAKSEPVQVEPQVLRNLPVQHPRRVELERLSSQNGRVQGIIGWHNHKMEVLLGYGLLGREIGTYAWFAYQAS</sequence>
<dbReference type="GO" id="GO:0019005">
    <property type="term" value="C:SCF ubiquitin ligase complex"/>
    <property type="evidence" value="ECO:0007669"/>
    <property type="project" value="TreeGrafter"/>
</dbReference>
<dbReference type="RefSeq" id="XP_001730906.1">
    <property type="nucleotide sequence ID" value="XM_001730854.1"/>
</dbReference>
<dbReference type="InterPro" id="IPR055411">
    <property type="entry name" value="LRR_FXL15/At3g58940/PEG3-like"/>
</dbReference>
<dbReference type="AlphaFoldDB" id="A8PZB4"/>
<feature type="domain" description="F-box/LRR-repeat protein 15/At3g58940/PEG3-like LRR" evidence="2">
    <location>
        <begin position="263"/>
        <end position="386"/>
    </location>
</feature>
<feature type="region of interest" description="Disordered" evidence="1">
    <location>
        <begin position="544"/>
        <end position="652"/>
    </location>
</feature>
<comment type="caution">
    <text evidence="3">The sequence shown here is derived from an EMBL/GenBank/DDBJ whole genome shotgun (WGS) entry which is preliminary data.</text>
</comment>
<dbReference type="EMBL" id="AAYY01000006">
    <property type="protein sequence ID" value="EDP43692.1"/>
    <property type="molecule type" value="Genomic_DNA"/>
</dbReference>
<evidence type="ECO:0000313" key="3">
    <source>
        <dbReference type="EMBL" id="EDP43692.1"/>
    </source>
</evidence>
<organism evidence="3 4">
    <name type="scientific">Malassezia globosa (strain ATCC MYA-4612 / CBS 7966)</name>
    <name type="common">Dandruff-associated fungus</name>
    <dbReference type="NCBI Taxonomy" id="425265"/>
    <lineage>
        <taxon>Eukaryota</taxon>
        <taxon>Fungi</taxon>
        <taxon>Dikarya</taxon>
        <taxon>Basidiomycota</taxon>
        <taxon>Ustilaginomycotina</taxon>
        <taxon>Malasseziomycetes</taxon>
        <taxon>Malasseziales</taxon>
        <taxon>Malasseziaceae</taxon>
        <taxon>Malassezia</taxon>
    </lineage>
</organism>
<keyword evidence="4" id="KW-1185">Reference proteome</keyword>
<evidence type="ECO:0000313" key="4">
    <source>
        <dbReference type="Proteomes" id="UP000008837"/>
    </source>
</evidence>
<protein>
    <recommendedName>
        <fullName evidence="2">F-box/LRR-repeat protein 15/At3g58940/PEG3-like LRR domain-containing protein</fullName>
    </recommendedName>
</protein>
<dbReference type="OMA" id="NHAWYEA"/>
<evidence type="ECO:0000256" key="1">
    <source>
        <dbReference type="SAM" id="MobiDB-lite"/>
    </source>
</evidence>
<accession>A8PZB4</accession>
<dbReference type="KEGG" id="mgl:MGL_1905"/>
<feature type="compositionally biased region" description="Basic and acidic residues" evidence="1">
    <location>
        <begin position="586"/>
        <end position="604"/>
    </location>
</feature>
<reference evidence="3 4" key="1">
    <citation type="journal article" date="2007" name="Proc. Natl. Acad. Sci. U.S.A.">
        <title>Dandruff-associated Malassezia genomes reveal convergent and divergent virulence traits shared with plant and human fungal pathogens.</title>
        <authorList>
            <person name="Xu J."/>
            <person name="Saunders C.W."/>
            <person name="Hu P."/>
            <person name="Grant R.A."/>
            <person name="Boekhout T."/>
            <person name="Kuramae E.E."/>
            <person name="Kronstad J.W."/>
            <person name="Deangelis Y.M."/>
            <person name="Reeder N.L."/>
            <person name="Johnstone K.R."/>
            <person name="Leland M."/>
            <person name="Fieno A.M."/>
            <person name="Begley W.M."/>
            <person name="Sun Y."/>
            <person name="Lacey M.P."/>
            <person name="Chaudhary T."/>
            <person name="Keough T."/>
            <person name="Chu L."/>
            <person name="Sears R."/>
            <person name="Yuan B."/>
            <person name="Dawson T.L.Jr."/>
        </authorList>
    </citation>
    <scope>NUCLEOTIDE SEQUENCE [LARGE SCALE GENOMIC DNA]</scope>
    <source>
        <strain evidence="4">ATCC MYA-4612 / CBS 7966</strain>
    </source>
</reference>
<dbReference type="GeneID" id="5855213"/>
<dbReference type="InterPro" id="IPR032675">
    <property type="entry name" value="LRR_dom_sf"/>
</dbReference>
<dbReference type="SUPFAM" id="SSF52047">
    <property type="entry name" value="RNI-like"/>
    <property type="match status" value="1"/>
</dbReference>
<feature type="compositionally biased region" description="Polar residues" evidence="1">
    <location>
        <begin position="610"/>
        <end position="619"/>
    </location>
</feature>
<feature type="compositionally biased region" description="Low complexity" evidence="1">
    <location>
        <begin position="620"/>
        <end position="632"/>
    </location>
</feature>
<dbReference type="InterPro" id="IPR006553">
    <property type="entry name" value="Leu-rich_rpt_Cys-con_subtyp"/>
</dbReference>
<proteinExistence type="predicted"/>
<name>A8PZB4_MALGO</name>
<feature type="compositionally biased region" description="Basic and acidic residues" evidence="1">
    <location>
        <begin position="550"/>
        <end position="565"/>
    </location>
</feature>
<dbReference type="OrthoDB" id="9994419at2759"/>
<dbReference type="GO" id="GO:0031146">
    <property type="term" value="P:SCF-dependent proteasomal ubiquitin-dependent protein catabolic process"/>
    <property type="evidence" value="ECO:0007669"/>
    <property type="project" value="TreeGrafter"/>
</dbReference>
<evidence type="ECO:0000259" key="2">
    <source>
        <dbReference type="Pfam" id="PF24758"/>
    </source>
</evidence>
<dbReference type="PANTHER" id="PTHR13318">
    <property type="entry name" value="PARTNER OF PAIRED, ISOFORM B-RELATED"/>
    <property type="match status" value="1"/>
</dbReference>
<dbReference type="STRING" id="425265.A8PZB4"/>
<dbReference type="Proteomes" id="UP000008837">
    <property type="component" value="Unassembled WGS sequence"/>
</dbReference>
<dbReference type="VEuPathDB" id="FungiDB:MGL_1905"/>
<dbReference type="Gene3D" id="3.80.10.10">
    <property type="entry name" value="Ribonuclease Inhibitor"/>
    <property type="match status" value="1"/>
</dbReference>